<sequence>MLSWRRCIIDQSISIMAMQNMLFTFLIALSSLGYCYGEHHMKWKVEKRQNAPANIPLIVTNQCRETIHPGILTQAGTGPSESGFKLPSGESHRLHVSQDWQGRVWGRTNCSFNDAGESTGNGRQCTTGDCGPFLQCRGAGENPTTLAEFTLAGAHDLSYYDISLVDGYNLPLAIVLLANSRSDVDDIPPNQTNPSCVASVGNLGPANYNPYGNSQKFLGTNASYPLPFNPATASKVSQWCPWDLQVAPPAAPGDGVYPYPDSNVARPAFSPCYSACAKYNEPAYCCTGKYDGPSKCSSNYYSKAAKAMCPDAYSFAYDDQDSTFSVPEGAGFQVVLCPGGLSTNILATSKGSGDVQHSGRAADAGRNVFMAGKALTDGMALKAIAIGSLGLAFMM</sequence>
<evidence type="ECO:0008006" key="3">
    <source>
        <dbReference type="Google" id="ProtNLM"/>
    </source>
</evidence>
<evidence type="ECO:0000313" key="1">
    <source>
        <dbReference type="EMBL" id="KAL1587657.1"/>
    </source>
</evidence>
<proteinExistence type="predicted"/>
<dbReference type="InterPro" id="IPR001938">
    <property type="entry name" value="Thaumatin"/>
</dbReference>
<dbReference type="Pfam" id="PF00314">
    <property type="entry name" value="Thaumatin"/>
    <property type="match status" value="1"/>
</dbReference>
<organism evidence="1 2">
    <name type="scientific">Cladosporium halotolerans</name>
    <dbReference type="NCBI Taxonomy" id="1052096"/>
    <lineage>
        <taxon>Eukaryota</taxon>
        <taxon>Fungi</taxon>
        <taxon>Dikarya</taxon>
        <taxon>Ascomycota</taxon>
        <taxon>Pezizomycotina</taxon>
        <taxon>Dothideomycetes</taxon>
        <taxon>Dothideomycetidae</taxon>
        <taxon>Cladosporiales</taxon>
        <taxon>Cladosporiaceae</taxon>
        <taxon>Cladosporium</taxon>
    </lineage>
</organism>
<dbReference type="AlphaFoldDB" id="A0AB34KUE1"/>
<dbReference type="RefSeq" id="XP_069230762.1">
    <property type="nucleotide sequence ID" value="XM_069372187.1"/>
</dbReference>
<gene>
    <name evidence="1" type="ORF">WHR41_03581</name>
</gene>
<dbReference type="PANTHER" id="PTHR31048">
    <property type="entry name" value="OS03G0233200 PROTEIN"/>
    <property type="match status" value="1"/>
</dbReference>
<keyword evidence="2" id="KW-1185">Reference proteome</keyword>
<accession>A0AB34KUE1</accession>
<dbReference type="EMBL" id="JAAQHG020000009">
    <property type="protein sequence ID" value="KAL1587657.1"/>
    <property type="molecule type" value="Genomic_DNA"/>
</dbReference>
<dbReference type="SMART" id="SM00205">
    <property type="entry name" value="THN"/>
    <property type="match status" value="1"/>
</dbReference>
<dbReference type="Gene3D" id="2.60.110.10">
    <property type="entry name" value="Thaumatin"/>
    <property type="match status" value="1"/>
</dbReference>
<evidence type="ECO:0000313" key="2">
    <source>
        <dbReference type="Proteomes" id="UP000803884"/>
    </source>
</evidence>
<comment type="caution">
    <text evidence="1">The sequence shown here is derived from an EMBL/GenBank/DDBJ whole genome shotgun (WGS) entry which is preliminary data.</text>
</comment>
<dbReference type="SUPFAM" id="SSF49870">
    <property type="entry name" value="Osmotin, thaumatin-like protein"/>
    <property type="match status" value="1"/>
</dbReference>
<dbReference type="PROSITE" id="PS51367">
    <property type="entry name" value="THAUMATIN_2"/>
    <property type="match status" value="1"/>
</dbReference>
<protein>
    <recommendedName>
        <fullName evidence="3">Osmotin, thaumatin-like protein</fullName>
    </recommendedName>
</protein>
<reference evidence="1 2" key="1">
    <citation type="journal article" date="2020" name="Microbiol. Resour. Announc.">
        <title>Draft Genome Sequence of a Cladosporium Species Isolated from the Mesophotic Ascidian Didemnum maculosum.</title>
        <authorList>
            <person name="Gioti A."/>
            <person name="Siaperas R."/>
            <person name="Nikolaivits E."/>
            <person name="Le Goff G."/>
            <person name="Ouazzani J."/>
            <person name="Kotoulas G."/>
            <person name="Topakas E."/>
        </authorList>
    </citation>
    <scope>NUCLEOTIDE SEQUENCE [LARGE SCALE GENOMIC DNA]</scope>
    <source>
        <strain evidence="1 2">TM138-S3</strain>
    </source>
</reference>
<dbReference type="InterPro" id="IPR037176">
    <property type="entry name" value="Osmotin/thaumatin-like_sf"/>
</dbReference>
<name>A0AB34KUE1_9PEZI</name>
<dbReference type="Proteomes" id="UP000803884">
    <property type="component" value="Unassembled WGS sequence"/>
</dbReference>
<dbReference type="GeneID" id="96005025"/>